<reference evidence="2" key="1">
    <citation type="submission" date="2010-10" db="EMBL/GenBank/DDBJ databases">
        <authorList>
            <person name="Genoscope - CEA"/>
        </authorList>
    </citation>
    <scope>NUCLEOTIDE SEQUENCE</scope>
</reference>
<gene>
    <name evidence="2" type="primary">Ogl11g0061J13_5</name>
</gene>
<dbReference type="PANTHER" id="PTHR43019:SF23">
    <property type="entry name" value="PROTEASE DO-LIKE 5, CHLOROPLASTIC"/>
    <property type="match status" value="1"/>
</dbReference>
<evidence type="ECO:0000313" key="2">
    <source>
        <dbReference type="EMBL" id="CBX24436.1"/>
    </source>
</evidence>
<name>G2XLG1_ORYGL</name>
<feature type="compositionally biased region" description="Basic residues" evidence="1">
    <location>
        <begin position="33"/>
        <end position="49"/>
    </location>
</feature>
<accession>G2XLG1</accession>
<dbReference type="EMBL" id="FQ377947">
    <property type="protein sequence ID" value="CBX24436.1"/>
    <property type="molecule type" value="Genomic_DNA"/>
</dbReference>
<feature type="region of interest" description="Disordered" evidence="1">
    <location>
        <begin position="19"/>
        <end position="53"/>
    </location>
</feature>
<feature type="compositionally biased region" description="Low complexity" evidence="1">
    <location>
        <begin position="19"/>
        <end position="30"/>
    </location>
</feature>
<dbReference type="Gene3D" id="2.40.10.120">
    <property type="match status" value="1"/>
</dbReference>
<dbReference type="PANTHER" id="PTHR43019">
    <property type="entry name" value="SERINE ENDOPROTEASE DEGS"/>
    <property type="match status" value="1"/>
</dbReference>
<dbReference type="SUPFAM" id="SSF50494">
    <property type="entry name" value="Trypsin-like serine proteases"/>
    <property type="match status" value="1"/>
</dbReference>
<proteinExistence type="predicted"/>
<sequence length="321" mass="34780">MLRTRVTAPPFLASLLSPPLRLSPIPSSTRPELRRRRPPPLRPHRHSYRPTRPLALGARDARTAVQPDPRLTDAVPPASARRGVAVSLFSCSLPSALRLPARGTQRQVQETFSNHYKSVVLIRRGSDGIGTGFIIGKTRKSYVAMTCYHVISGNPSGALKVRLPRDTNDYHQGYDLAIIKVNGVSGECPILQFGDLEGVAHRANVVQLGYILGSQFALNLDPSVSPGSVIPANQNGMMGSQDVVYSAAARHGASGSAVMFDDKVIGVLYSMSTNSQVAYARSSTTVHMALKNWLHPNDAAITTEKMIELVVKPLNDSELDD</sequence>
<dbReference type="AlphaFoldDB" id="G2XLG1"/>
<dbReference type="InterPro" id="IPR009003">
    <property type="entry name" value="Peptidase_S1_PA"/>
</dbReference>
<evidence type="ECO:0000256" key="1">
    <source>
        <dbReference type="SAM" id="MobiDB-lite"/>
    </source>
</evidence>
<organism evidence="2">
    <name type="scientific">Oryza glaberrima</name>
    <name type="common">African rice</name>
    <dbReference type="NCBI Taxonomy" id="4538"/>
    <lineage>
        <taxon>Eukaryota</taxon>
        <taxon>Viridiplantae</taxon>
        <taxon>Streptophyta</taxon>
        <taxon>Embryophyta</taxon>
        <taxon>Tracheophyta</taxon>
        <taxon>Spermatophyta</taxon>
        <taxon>Magnoliopsida</taxon>
        <taxon>Liliopsida</taxon>
        <taxon>Poales</taxon>
        <taxon>Poaceae</taxon>
        <taxon>BOP clade</taxon>
        <taxon>Oryzoideae</taxon>
        <taxon>Oryzeae</taxon>
        <taxon>Oryzinae</taxon>
        <taxon>Oryza</taxon>
    </lineage>
</organism>
<dbReference type="Pfam" id="PF13365">
    <property type="entry name" value="Trypsin_2"/>
    <property type="match status" value="1"/>
</dbReference>
<protein>
    <submittedName>
        <fullName evidence="2">Hypothetical_protein</fullName>
    </submittedName>
</protein>